<dbReference type="InterPro" id="IPR044231">
    <property type="entry name" value="SP1/SPL1"/>
</dbReference>
<evidence type="ECO:0000256" key="8">
    <source>
        <dbReference type="ARBA" id="ARBA00022786"/>
    </source>
</evidence>
<dbReference type="OrthoDB" id="66726at2759"/>
<evidence type="ECO:0000256" key="11">
    <source>
        <dbReference type="ARBA" id="ARBA00023136"/>
    </source>
</evidence>
<evidence type="ECO:0000256" key="5">
    <source>
        <dbReference type="ARBA" id="ARBA00022692"/>
    </source>
</evidence>
<evidence type="ECO:0000256" key="7">
    <source>
        <dbReference type="ARBA" id="ARBA00022771"/>
    </source>
</evidence>
<evidence type="ECO:0000256" key="2">
    <source>
        <dbReference type="ARBA" id="ARBA00004141"/>
    </source>
</evidence>
<comment type="catalytic activity">
    <reaction evidence="1">
        <text>S-ubiquitinyl-[E2 ubiquitin-conjugating enzyme]-L-cysteine + [acceptor protein]-L-lysine = [E2 ubiquitin-conjugating enzyme]-L-cysteine + N(6)-ubiquitinyl-[acceptor protein]-L-lysine.</text>
        <dbReference type="EC" id="2.3.2.27"/>
    </reaction>
</comment>
<name>A0A7J7LIZ7_9MAGN</name>
<keyword evidence="14" id="KW-1185">Reference proteome</keyword>
<evidence type="ECO:0000313" key="13">
    <source>
        <dbReference type="EMBL" id="KAF6142508.1"/>
    </source>
</evidence>
<organism evidence="13 14">
    <name type="scientific">Kingdonia uniflora</name>
    <dbReference type="NCBI Taxonomy" id="39325"/>
    <lineage>
        <taxon>Eukaryota</taxon>
        <taxon>Viridiplantae</taxon>
        <taxon>Streptophyta</taxon>
        <taxon>Embryophyta</taxon>
        <taxon>Tracheophyta</taxon>
        <taxon>Spermatophyta</taxon>
        <taxon>Magnoliopsida</taxon>
        <taxon>Ranunculales</taxon>
        <taxon>Circaeasteraceae</taxon>
        <taxon>Kingdonia</taxon>
    </lineage>
</organism>
<dbReference type="GO" id="GO:0016020">
    <property type="term" value="C:membrane"/>
    <property type="evidence" value="ECO:0007669"/>
    <property type="project" value="UniProtKB-SubCell"/>
</dbReference>
<evidence type="ECO:0000313" key="14">
    <source>
        <dbReference type="Proteomes" id="UP000541444"/>
    </source>
</evidence>
<accession>A0A7J7LIZ7</accession>
<keyword evidence="8" id="KW-0833">Ubl conjugation pathway</keyword>
<comment type="subcellular location">
    <subcellularLocation>
        <location evidence="2">Membrane</location>
        <topology evidence="2">Multi-pass membrane protein</topology>
    </subcellularLocation>
</comment>
<evidence type="ECO:0000256" key="1">
    <source>
        <dbReference type="ARBA" id="ARBA00000900"/>
    </source>
</evidence>
<dbReference type="EC" id="2.3.2.27" evidence="3"/>
<dbReference type="GO" id="GO:0008270">
    <property type="term" value="F:zinc ion binding"/>
    <property type="evidence" value="ECO:0007669"/>
    <property type="project" value="UniProtKB-KW"/>
</dbReference>
<evidence type="ECO:0000256" key="3">
    <source>
        <dbReference type="ARBA" id="ARBA00012483"/>
    </source>
</evidence>
<reference evidence="13 14" key="1">
    <citation type="journal article" date="2020" name="IScience">
        <title>Genome Sequencing of the Endangered Kingdonia uniflora (Circaeasteraceae, Ranunculales) Reveals Potential Mechanisms of Evolutionary Specialization.</title>
        <authorList>
            <person name="Sun Y."/>
            <person name="Deng T."/>
            <person name="Zhang A."/>
            <person name="Moore M.J."/>
            <person name="Landis J.B."/>
            <person name="Lin N."/>
            <person name="Zhang H."/>
            <person name="Zhang X."/>
            <person name="Huang J."/>
            <person name="Zhang X."/>
            <person name="Sun H."/>
            <person name="Wang H."/>
        </authorList>
    </citation>
    <scope>NUCLEOTIDE SEQUENCE [LARGE SCALE GENOMIC DNA]</scope>
    <source>
        <strain evidence="13">TB1705</strain>
        <tissue evidence="13">Leaf</tissue>
    </source>
</reference>
<keyword evidence="7" id="KW-0863">Zinc-finger</keyword>
<proteinExistence type="predicted"/>
<keyword evidence="10" id="KW-1133">Transmembrane helix</keyword>
<dbReference type="PANTHER" id="PTHR47568">
    <property type="match status" value="1"/>
</dbReference>
<dbReference type="GO" id="GO:0061630">
    <property type="term" value="F:ubiquitin protein ligase activity"/>
    <property type="evidence" value="ECO:0007669"/>
    <property type="project" value="UniProtKB-EC"/>
</dbReference>
<feature type="non-terminal residue" evidence="13">
    <location>
        <position position="1"/>
    </location>
</feature>
<dbReference type="Proteomes" id="UP000541444">
    <property type="component" value="Unassembled WGS sequence"/>
</dbReference>
<sequence>RLTSVVQNQSNIEERERKNLGECFSWRQQQESFSLIVVEDPIKAEQHFLKQNDTGSWIQDSALMLSMSKEVPWFLDDGTARVHVVGARGATGMVLTLASEVFEESGRSLVRGTLDYLQGLKMLGVKRIERVLPTGTFLTVVGQRFTMGKASGRKAAKKPTQNERLMCLEDVYSLMVNKMDAMMALILTLSTKNPNVDGEGREGVRNSMENAIRGRGRGLPMGEFMRDSRNAGINPTISTPLCVVGRGKETISPQIRTENFDSDNEQCGTQLSNTFDGLEIDVGSVDKFADFRENEGFVEIEGNRAGEHR</sequence>
<dbReference type="PANTHER" id="PTHR47568:SF2">
    <property type="entry name" value="E3 UBIQUITIN-PROTEIN LIGASE SP1-RELATED"/>
    <property type="match status" value="1"/>
</dbReference>
<dbReference type="GO" id="GO:0016567">
    <property type="term" value="P:protein ubiquitination"/>
    <property type="evidence" value="ECO:0007669"/>
    <property type="project" value="InterPro"/>
</dbReference>
<protein>
    <recommendedName>
        <fullName evidence="3">RING-type E3 ubiquitin transferase</fullName>
        <ecNumber evidence="3">2.3.2.27</ecNumber>
    </recommendedName>
</protein>
<dbReference type="EMBL" id="JACGCM010002254">
    <property type="protein sequence ID" value="KAF6142508.1"/>
    <property type="molecule type" value="Genomic_DNA"/>
</dbReference>
<dbReference type="Pfam" id="PF12483">
    <property type="entry name" value="GIDE"/>
    <property type="match status" value="1"/>
</dbReference>
<keyword evidence="11" id="KW-0472">Membrane</keyword>
<evidence type="ECO:0000256" key="9">
    <source>
        <dbReference type="ARBA" id="ARBA00022833"/>
    </source>
</evidence>
<keyword evidence="4" id="KW-0808">Transferase</keyword>
<keyword evidence="5" id="KW-0812">Transmembrane</keyword>
<feature type="domain" description="E3 Ubiquitin ligase MUL1-like" evidence="12">
    <location>
        <begin position="45"/>
        <end position="144"/>
    </location>
</feature>
<evidence type="ECO:0000256" key="6">
    <source>
        <dbReference type="ARBA" id="ARBA00022723"/>
    </source>
</evidence>
<evidence type="ECO:0000256" key="4">
    <source>
        <dbReference type="ARBA" id="ARBA00022679"/>
    </source>
</evidence>
<evidence type="ECO:0000256" key="10">
    <source>
        <dbReference type="ARBA" id="ARBA00022989"/>
    </source>
</evidence>
<dbReference type="AlphaFoldDB" id="A0A7J7LIZ7"/>
<evidence type="ECO:0000259" key="12">
    <source>
        <dbReference type="Pfam" id="PF12483"/>
    </source>
</evidence>
<keyword evidence="6" id="KW-0479">Metal-binding</keyword>
<dbReference type="InterPro" id="IPR022170">
    <property type="entry name" value="MUL1-like"/>
</dbReference>
<gene>
    <name evidence="13" type="ORF">GIB67_039472</name>
</gene>
<comment type="caution">
    <text evidence="13">The sequence shown here is derived from an EMBL/GenBank/DDBJ whole genome shotgun (WGS) entry which is preliminary data.</text>
</comment>
<keyword evidence="9" id="KW-0862">Zinc</keyword>